<proteinExistence type="predicted"/>
<gene>
    <name evidence="2" type="ORF">XthCFBP4691_05970</name>
</gene>
<feature type="signal peptide" evidence="1">
    <location>
        <begin position="1"/>
        <end position="17"/>
    </location>
</feature>
<feature type="chain" id="PRO_5015436708" description="Lipoprotein" evidence="1">
    <location>
        <begin position="18"/>
        <end position="153"/>
    </location>
</feature>
<dbReference type="RefSeq" id="WP_128419612.1">
    <property type="nucleotide sequence ID" value="NZ_CP049017.1"/>
</dbReference>
<reference evidence="2 3" key="1">
    <citation type="submission" date="2016-08" db="EMBL/GenBank/DDBJ databases">
        <title>Evolution of the type three secretion system and type three effector repertoires in Xanthomonas.</title>
        <authorList>
            <person name="Merda D."/>
            <person name="Briand M."/>
            <person name="Bosis E."/>
            <person name="Rousseau C."/>
            <person name="Portier P."/>
            <person name="Jacques M.-A."/>
            <person name="Fischer-Le Saux M."/>
        </authorList>
    </citation>
    <scope>NUCLEOTIDE SEQUENCE [LARGE SCALE GENOMIC DNA]</scope>
    <source>
        <strain evidence="2 3">CFBP 4691</strain>
    </source>
</reference>
<evidence type="ECO:0000256" key="1">
    <source>
        <dbReference type="SAM" id="SignalP"/>
    </source>
</evidence>
<keyword evidence="3" id="KW-1185">Reference proteome</keyword>
<dbReference type="EMBL" id="MIGX01000019">
    <property type="protein sequence ID" value="PPT91940.1"/>
    <property type="molecule type" value="Genomic_DNA"/>
</dbReference>
<keyword evidence="1" id="KW-0732">Signal</keyword>
<comment type="caution">
    <text evidence="2">The sequence shown here is derived from an EMBL/GenBank/DDBJ whole genome shotgun (WGS) entry which is preliminary data.</text>
</comment>
<accession>A0A2S6ZII7</accession>
<dbReference type="Proteomes" id="UP000239898">
    <property type="component" value="Unassembled WGS sequence"/>
</dbReference>
<sequence length="153" mass="15920">MPAALALAALGMGCSPAADPAATPRSAPAPAAAPTATMQARAVPLDATRALAMLETRLQSDRTYPDPQCLSYENEGNAWTDMAASAAPAATPEAVDVAVREIHGGACQGDPQTAPVRDRYRVERSGTILCYDVVNGDYVGYAQRTRDRAGGML</sequence>
<dbReference type="AlphaFoldDB" id="A0A2S6ZII7"/>
<protein>
    <recommendedName>
        <fullName evidence="4">Lipoprotein</fullName>
    </recommendedName>
</protein>
<evidence type="ECO:0000313" key="3">
    <source>
        <dbReference type="Proteomes" id="UP000239898"/>
    </source>
</evidence>
<name>A0A2S6ZII7_9XANT</name>
<evidence type="ECO:0000313" key="2">
    <source>
        <dbReference type="EMBL" id="PPT91940.1"/>
    </source>
</evidence>
<organism evidence="2 3">
    <name type="scientific">Xanthomonas theicola</name>
    <dbReference type="NCBI Taxonomy" id="56464"/>
    <lineage>
        <taxon>Bacteria</taxon>
        <taxon>Pseudomonadati</taxon>
        <taxon>Pseudomonadota</taxon>
        <taxon>Gammaproteobacteria</taxon>
        <taxon>Lysobacterales</taxon>
        <taxon>Lysobacteraceae</taxon>
        <taxon>Xanthomonas</taxon>
    </lineage>
</organism>
<evidence type="ECO:0008006" key="4">
    <source>
        <dbReference type="Google" id="ProtNLM"/>
    </source>
</evidence>
<dbReference type="OrthoDB" id="6009199at2"/>